<dbReference type="GO" id="GO:0051754">
    <property type="term" value="P:meiotic sister chromatid cohesion, centromeric"/>
    <property type="evidence" value="ECO:0007669"/>
    <property type="project" value="TreeGrafter"/>
</dbReference>
<evidence type="ECO:0000256" key="2">
    <source>
        <dbReference type="ARBA" id="ARBA00022454"/>
    </source>
</evidence>
<feature type="domain" description="BUB1 N-terminal" evidence="6">
    <location>
        <begin position="73"/>
        <end position="232"/>
    </location>
</feature>
<dbReference type="AlphaFoldDB" id="A0A9N9BMB3"/>
<accession>A0A9N9BMB3</accession>
<evidence type="ECO:0000313" key="7">
    <source>
        <dbReference type="EMBL" id="CAG8569038.1"/>
    </source>
</evidence>
<dbReference type="EMBL" id="CAJVPQ010001772">
    <property type="protein sequence ID" value="CAG8569038.1"/>
    <property type="molecule type" value="Genomic_DNA"/>
</dbReference>
<dbReference type="FunFam" id="1.25.40.430:FF:000003">
    <property type="entry name" value="Checkpoint serine/threonine-protein kinase BUB1"/>
    <property type="match status" value="1"/>
</dbReference>
<dbReference type="InterPro" id="IPR000719">
    <property type="entry name" value="Prot_kinase_dom"/>
</dbReference>
<dbReference type="CDD" id="cd13981">
    <property type="entry name" value="STKc_Bub1_BubR1"/>
    <property type="match status" value="1"/>
</dbReference>
<dbReference type="PANTHER" id="PTHR14030:SF4">
    <property type="entry name" value="BUB1 KINASE, ISOFORM A-RELATED"/>
    <property type="match status" value="1"/>
</dbReference>
<dbReference type="InterPro" id="IPR011009">
    <property type="entry name" value="Kinase-like_dom_sf"/>
</dbReference>
<proteinExistence type="predicted"/>
<dbReference type="InterPro" id="IPR013212">
    <property type="entry name" value="Mad3/Bub1_I"/>
</dbReference>
<dbReference type="InterPro" id="IPR015661">
    <property type="entry name" value="Bub1/Mad3"/>
</dbReference>
<dbReference type="GO" id="GO:0032991">
    <property type="term" value="C:protein-containing complex"/>
    <property type="evidence" value="ECO:0007669"/>
    <property type="project" value="UniProtKB-ARBA"/>
</dbReference>
<sequence>MERKQFISNAQHVTMNNKEFQHQKNIPEFSSFEHQKENILPVKQGRSAAALSQIFSSEPSALYTELQAGHDKFNAELENLDELDDPFDVYDRYIKWTMENYPQASGPHSKVCQLLERASNSFINDARYKNDPRYLRCWLQYSKHIRRLKEHFAFLKSNGIGLDLATYYEEYAELMEEMKCFKEANEIFETGISRRAQPLGRLNKRYKQFLTRMASNGVNFNTSVTQLNLNPRRTILGSKSSASSTQSQPMNVFHQRNPTSQVVSDVGGTSVISNINNNRGKLDIFYDPNGEVGNAALTSTDSSTSTWNNYGTYLTRKKEDIREAEQWRGVTLPQNKKVDTPMVAKLEVYHDKSVEHGSTSVRQGKEQVNQKETTFQEKIQKQVKRYELGQKERWNIKINDFYDENDGEISFEEKRAKALELLEVKLIEDKFDYLKPQEKNINDKKKMSCNIENTLETKHLVTEAKSPVNEKITIIQPRKKECNDIDEYIIPAHKINRLSSDMNEIVKKPSPTICTKAALSDIIGMFTFTQPSKDIPNHDIDEENVSPNSNVVHKQITKSNNIQIPSKISQIDGREEVENNCENKSKNFDTITATTNTTPSHEFEKHVLTEVKSFTNSSGFGDTRADSLSPIEITEEDPLESQTFPKLSNPCNPLDRKVIEQFLAVIQPPVNRYKGFYDARSHTFNHGLKIEEIARSWKVQSRRGTNALVNDDKPVIFFNDSFLIRQKVDEGGYGKIYRVLDMKDFVGDQDEKKSSRALKIETPSSAWEFYIIRQLQERIISPTIDSIISVHSLYRYKDESYMVMEFCHQGTILDAINKAKKDNSQMDELLVFFFTVELLKTMESIHQAGIIHGDIKADNCILRLEPIEEWESIYDPSGTNGWSKKGIKLIDFGRSIDVTLFSDDMKFIAEWVTDDHDCVEMREGRPWKWQADYYGLAGVVHCMLHNQYMQITPIIAESNNLMSGPATMAVKRYKPILSFKRYWQGELWQKLFDLLLNPLLAKKDGLMPITQELKNIREEFEQYLIQNCEKNGKSLKGLLKKLEMSW</sequence>
<dbReference type="SMART" id="SM00220">
    <property type="entry name" value="S_TKc"/>
    <property type="match status" value="1"/>
</dbReference>
<dbReference type="GO" id="GO:0000776">
    <property type="term" value="C:kinetochore"/>
    <property type="evidence" value="ECO:0007669"/>
    <property type="project" value="UniProtKB-KW"/>
</dbReference>
<dbReference type="InterPro" id="IPR008271">
    <property type="entry name" value="Ser/Thr_kinase_AS"/>
</dbReference>
<dbReference type="Proteomes" id="UP000789570">
    <property type="component" value="Unassembled WGS sequence"/>
</dbReference>
<evidence type="ECO:0000259" key="6">
    <source>
        <dbReference type="PROSITE" id="PS51489"/>
    </source>
</evidence>
<organism evidence="7 8">
    <name type="scientific">Funneliformis caledonium</name>
    <dbReference type="NCBI Taxonomy" id="1117310"/>
    <lineage>
        <taxon>Eukaryota</taxon>
        <taxon>Fungi</taxon>
        <taxon>Fungi incertae sedis</taxon>
        <taxon>Mucoromycota</taxon>
        <taxon>Glomeromycotina</taxon>
        <taxon>Glomeromycetes</taxon>
        <taxon>Glomerales</taxon>
        <taxon>Glomeraceae</taxon>
        <taxon>Funneliformis</taxon>
    </lineage>
</organism>
<dbReference type="GO" id="GO:0005634">
    <property type="term" value="C:nucleus"/>
    <property type="evidence" value="ECO:0007669"/>
    <property type="project" value="TreeGrafter"/>
</dbReference>
<dbReference type="Pfam" id="PF08311">
    <property type="entry name" value="Mad3_BUB1_I"/>
    <property type="match status" value="1"/>
</dbReference>
<keyword evidence="8" id="KW-1185">Reference proteome</keyword>
<gene>
    <name evidence="7" type="ORF">FCALED_LOCUS7000</name>
</gene>
<dbReference type="SUPFAM" id="SSF56112">
    <property type="entry name" value="Protein kinase-like (PK-like)"/>
    <property type="match status" value="1"/>
</dbReference>
<dbReference type="GO" id="GO:0005524">
    <property type="term" value="F:ATP binding"/>
    <property type="evidence" value="ECO:0007669"/>
    <property type="project" value="InterPro"/>
</dbReference>
<evidence type="ECO:0000256" key="1">
    <source>
        <dbReference type="ARBA" id="ARBA00004629"/>
    </source>
</evidence>
<dbReference type="PROSITE" id="PS50011">
    <property type="entry name" value="PROTEIN_KINASE_DOM"/>
    <property type="match status" value="1"/>
</dbReference>
<comment type="caution">
    <text evidence="7">The sequence shown here is derived from an EMBL/GenBank/DDBJ whole genome shotgun (WGS) entry which is preliminary data.</text>
</comment>
<protein>
    <submittedName>
        <fullName evidence="7">11053_t:CDS:1</fullName>
    </submittedName>
</protein>
<dbReference type="Gene3D" id="1.25.40.430">
    <property type="match status" value="1"/>
</dbReference>
<evidence type="ECO:0000256" key="4">
    <source>
        <dbReference type="ARBA" id="ARBA00023328"/>
    </source>
</evidence>
<dbReference type="SMART" id="SM00777">
    <property type="entry name" value="Mad3_BUB1_I"/>
    <property type="match status" value="1"/>
</dbReference>
<feature type="domain" description="Protein kinase" evidence="5">
    <location>
        <begin position="722"/>
        <end position="1024"/>
    </location>
</feature>
<dbReference type="PROSITE" id="PS51489">
    <property type="entry name" value="BUB1_N"/>
    <property type="match status" value="1"/>
</dbReference>
<keyword evidence="4" id="KW-0137">Centromere</keyword>
<dbReference type="Gene3D" id="1.10.510.10">
    <property type="entry name" value="Transferase(Phosphotransferase) domain 1"/>
    <property type="match status" value="1"/>
</dbReference>
<dbReference type="PROSITE" id="PS00108">
    <property type="entry name" value="PROTEIN_KINASE_ST"/>
    <property type="match status" value="1"/>
</dbReference>
<dbReference type="OrthoDB" id="248495at2759"/>
<dbReference type="GO" id="GO:0004672">
    <property type="term" value="F:protein kinase activity"/>
    <property type="evidence" value="ECO:0007669"/>
    <property type="project" value="InterPro"/>
</dbReference>
<comment type="subcellular location">
    <subcellularLocation>
        <location evidence="1">Chromosome</location>
        <location evidence="1">Centromere</location>
        <location evidence="1">Kinetochore</location>
    </subcellularLocation>
</comment>
<reference evidence="7" key="1">
    <citation type="submission" date="2021-06" db="EMBL/GenBank/DDBJ databases">
        <authorList>
            <person name="Kallberg Y."/>
            <person name="Tangrot J."/>
            <person name="Rosling A."/>
        </authorList>
    </citation>
    <scope>NUCLEOTIDE SEQUENCE</scope>
    <source>
        <strain evidence="7">UK204</strain>
    </source>
</reference>
<keyword evidence="3" id="KW-0995">Kinetochore</keyword>
<keyword evidence="2" id="KW-0158">Chromosome</keyword>
<dbReference type="Pfam" id="PF00069">
    <property type="entry name" value="Pkinase"/>
    <property type="match status" value="1"/>
</dbReference>
<evidence type="ECO:0000313" key="8">
    <source>
        <dbReference type="Proteomes" id="UP000789570"/>
    </source>
</evidence>
<dbReference type="PANTHER" id="PTHR14030">
    <property type="entry name" value="MITOTIC CHECKPOINT SERINE/THREONINE-PROTEIN KINASE BUB1"/>
    <property type="match status" value="1"/>
</dbReference>
<name>A0A9N9BMB3_9GLOM</name>
<evidence type="ECO:0000256" key="3">
    <source>
        <dbReference type="ARBA" id="ARBA00022838"/>
    </source>
</evidence>
<dbReference type="GO" id="GO:0007094">
    <property type="term" value="P:mitotic spindle assembly checkpoint signaling"/>
    <property type="evidence" value="ECO:0007669"/>
    <property type="project" value="InterPro"/>
</dbReference>
<evidence type="ECO:0000259" key="5">
    <source>
        <dbReference type="PROSITE" id="PS50011"/>
    </source>
</evidence>